<name>A0AAW0EF48_9AGAR</name>
<gene>
    <name evidence="2" type="primary">PEX19</name>
    <name evidence="2" type="ORF">VNI00_000188</name>
</gene>
<feature type="region of interest" description="Disordered" evidence="1">
    <location>
        <begin position="98"/>
        <end position="120"/>
    </location>
</feature>
<dbReference type="AlphaFoldDB" id="A0AAW0EF48"/>
<keyword evidence="3" id="KW-1185">Reference proteome</keyword>
<dbReference type="EMBL" id="JAYKXP010000001">
    <property type="protein sequence ID" value="KAK7062700.1"/>
    <property type="molecule type" value="Genomic_DNA"/>
</dbReference>
<feature type="region of interest" description="Disordered" evidence="1">
    <location>
        <begin position="139"/>
        <end position="190"/>
    </location>
</feature>
<feature type="compositionally biased region" description="Basic and acidic residues" evidence="1">
    <location>
        <begin position="168"/>
        <end position="178"/>
    </location>
</feature>
<sequence>MSEPLEKVKPTAQHLVDEDDDLDELDASPVMLIRCLIGIQSTHQVVGASSKRELRKVRFWSEEDNTRIRQTKLDEAALSDEFARELAKNMEELMKELVTEGESSTKSGGPETEEDKEKEAQRIMKAAWEAMLVEGMNGMTGEDVSEDNTASRSEGPNNSGDFQSKIKQTMDKLKESESNLKAGSSAGAPDTLEGLLESLQDLGLDNEDDPEFNGFLENVMGHLMSKDILYPPLKELSDNYPPYLANPPKPLSATEKEQYEAQLVAVRKIIAIYEKPDYDDKNTETSKEIVDLMGEVVFQTLFSFTPANG</sequence>
<dbReference type="InterPro" id="IPR006708">
    <property type="entry name" value="Pex19"/>
</dbReference>
<dbReference type="PANTHER" id="PTHR12774">
    <property type="entry name" value="PEROXISOMAL BIOGENESIS FACTOR 19"/>
    <property type="match status" value="1"/>
</dbReference>
<dbReference type="InterPro" id="IPR038322">
    <property type="entry name" value="Pex19_C_sf"/>
</dbReference>
<dbReference type="GO" id="GO:0033328">
    <property type="term" value="F:peroxisome membrane targeting sequence binding"/>
    <property type="evidence" value="ECO:0007669"/>
    <property type="project" value="TreeGrafter"/>
</dbReference>
<evidence type="ECO:0000313" key="2">
    <source>
        <dbReference type="EMBL" id="KAK7062700.1"/>
    </source>
</evidence>
<protein>
    <submittedName>
        <fullName evidence="2">Peroxisome chaperone and import receptor</fullName>
    </submittedName>
</protein>
<dbReference type="Gene3D" id="1.20.120.900">
    <property type="entry name" value="Pex19, mPTS binding domain"/>
    <property type="match status" value="1"/>
</dbReference>
<dbReference type="PANTHER" id="PTHR12774:SF2">
    <property type="entry name" value="PEROXISOMAL BIOGENESIS FACTOR 19"/>
    <property type="match status" value="1"/>
</dbReference>
<feature type="compositionally biased region" description="Polar residues" evidence="1">
    <location>
        <begin position="147"/>
        <end position="167"/>
    </location>
</feature>
<accession>A0AAW0EF48</accession>
<reference evidence="2 3" key="1">
    <citation type="submission" date="2024-01" db="EMBL/GenBank/DDBJ databases">
        <title>A draft genome for a cacao thread blight-causing isolate of Paramarasmius palmivorus.</title>
        <authorList>
            <person name="Baruah I.K."/>
            <person name="Bukari Y."/>
            <person name="Amoako-Attah I."/>
            <person name="Meinhardt L.W."/>
            <person name="Bailey B.A."/>
            <person name="Cohen S.P."/>
        </authorList>
    </citation>
    <scope>NUCLEOTIDE SEQUENCE [LARGE SCALE GENOMIC DNA]</scope>
    <source>
        <strain evidence="2 3">GH-12</strain>
    </source>
</reference>
<evidence type="ECO:0000313" key="3">
    <source>
        <dbReference type="Proteomes" id="UP001383192"/>
    </source>
</evidence>
<comment type="caution">
    <text evidence="2">The sequence shown here is derived from an EMBL/GenBank/DDBJ whole genome shotgun (WGS) entry which is preliminary data.</text>
</comment>
<keyword evidence="2" id="KW-0675">Receptor</keyword>
<proteinExistence type="predicted"/>
<evidence type="ECO:0000256" key="1">
    <source>
        <dbReference type="SAM" id="MobiDB-lite"/>
    </source>
</evidence>
<dbReference type="Pfam" id="PF04614">
    <property type="entry name" value="Pex19"/>
    <property type="match status" value="1"/>
</dbReference>
<dbReference type="GO" id="GO:0005778">
    <property type="term" value="C:peroxisomal membrane"/>
    <property type="evidence" value="ECO:0007669"/>
    <property type="project" value="TreeGrafter"/>
</dbReference>
<dbReference type="Proteomes" id="UP001383192">
    <property type="component" value="Unassembled WGS sequence"/>
</dbReference>
<dbReference type="GO" id="GO:0045046">
    <property type="term" value="P:protein import into peroxisome membrane"/>
    <property type="evidence" value="ECO:0007669"/>
    <property type="project" value="TreeGrafter"/>
</dbReference>
<organism evidence="2 3">
    <name type="scientific">Paramarasmius palmivorus</name>
    <dbReference type="NCBI Taxonomy" id="297713"/>
    <lineage>
        <taxon>Eukaryota</taxon>
        <taxon>Fungi</taxon>
        <taxon>Dikarya</taxon>
        <taxon>Basidiomycota</taxon>
        <taxon>Agaricomycotina</taxon>
        <taxon>Agaricomycetes</taxon>
        <taxon>Agaricomycetidae</taxon>
        <taxon>Agaricales</taxon>
        <taxon>Marasmiineae</taxon>
        <taxon>Marasmiaceae</taxon>
        <taxon>Paramarasmius</taxon>
    </lineage>
</organism>